<dbReference type="CDD" id="cd06346">
    <property type="entry name" value="PBP1_ABC_ligand_binding-like"/>
    <property type="match status" value="1"/>
</dbReference>
<dbReference type="OrthoDB" id="7337537at2"/>
<dbReference type="EMBL" id="CP026923">
    <property type="protein sequence ID" value="AVG23352.1"/>
    <property type="molecule type" value="Genomic_DNA"/>
</dbReference>
<evidence type="ECO:0000313" key="7">
    <source>
        <dbReference type="Proteomes" id="UP000243077"/>
    </source>
</evidence>
<evidence type="ECO:0000256" key="2">
    <source>
        <dbReference type="ARBA" id="ARBA00022729"/>
    </source>
</evidence>
<feature type="region of interest" description="Disordered" evidence="3">
    <location>
        <begin position="29"/>
        <end position="48"/>
    </location>
</feature>
<dbReference type="InterPro" id="IPR028082">
    <property type="entry name" value="Peripla_BP_I"/>
</dbReference>
<dbReference type="KEGG" id="psai:C3B54_11354"/>
<keyword evidence="2 4" id="KW-0732">Signal</keyword>
<dbReference type="SUPFAM" id="SSF53822">
    <property type="entry name" value="Periplasmic binding protein-like I"/>
    <property type="match status" value="1"/>
</dbReference>
<accession>A0A2L2BP08</accession>
<feature type="domain" description="Leucine-binding protein" evidence="5">
    <location>
        <begin position="52"/>
        <end position="365"/>
    </location>
</feature>
<comment type="similarity">
    <text evidence="1">Belongs to the leucine-binding protein family.</text>
</comment>
<feature type="signal peptide" evidence="4">
    <location>
        <begin position="1"/>
        <end position="27"/>
    </location>
</feature>
<keyword evidence="6" id="KW-0449">Lipoprotein</keyword>
<sequence length="432" mass="44268">MSVISKAGSGFAILAASALVLSGCAAAEEPVAEETTEEETTEESPAAEELSLKIGTALPVTGTLAFLGPPEEAGVALAQKDINDAAAGISLEVVFGDSGDLDNKAYETEIPRLLNEDVAAIVGAASSGVSLQFIDQVTKEAGVLMVSPANTSTAFSDYDDAGLYWRTAPADFLQGEALGTLLAQDGHETASMIVLNDSYGTTLRDEATKAFEAAGGEILATPSVNQGDTNLTSQISEALAGDPDALVVILFDETKTAVPEIVAAGFPGENIYFTDGNLSNYSADFEEGLITGAKGTLPGPTDAAQEFKDAADAVWVEMGNPSLFEADVWAYSTESYDATVLIALAALAAGSTDSADIAGKLQEVSGGSGDGEKCTSFAECADIINGGGVADYDGFSGPVTFGDNGDPTQAQVGIYQYGDDNTYSPIDVVANF</sequence>
<gene>
    <name evidence="6" type="ORF">C3B54_11354</name>
</gene>
<dbReference type="AlphaFoldDB" id="A0A2L2BP08"/>
<reference evidence="6 7" key="1">
    <citation type="submission" date="2018-02" db="EMBL/GenBank/DDBJ databases">
        <title>Complete genome of the streamlined marine actinobacterium Pontimonas salivibrio CL-TW6 adapted to coastal planktonic lifestype.</title>
        <authorList>
            <person name="Cho B.C."/>
            <person name="Hardies S.C."/>
            <person name="Jang G.I."/>
            <person name="Hwang C.Y."/>
        </authorList>
    </citation>
    <scope>NUCLEOTIDE SEQUENCE [LARGE SCALE GENOMIC DNA]</scope>
    <source>
        <strain evidence="6 7">CL-TW6</strain>
    </source>
</reference>
<feature type="chain" id="PRO_5014824249" evidence="4">
    <location>
        <begin position="28"/>
        <end position="432"/>
    </location>
</feature>
<dbReference type="Pfam" id="PF13458">
    <property type="entry name" value="Peripla_BP_6"/>
    <property type="match status" value="1"/>
</dbReference>
<name>A0A2L2BP08_9MICO</name>
<evidence type="ECO:0000256" key="3">
    <source>
        <dbReference type="SAM" id="MobiDB-lite"/>
    </source>
</evidence>
<dbReference type="Proteomes" id="UP000243077">
    <property type="component" value="Chromosome"/>
</dbReference>
<dbReference type="InterPro" id="IPR028081">
    <property type="entry name" value="Leu-bd"/>
</dbReference>
<dbReference type="PANTHER" id="PTHR30483">
    <property type="entry name" value="LEUCINE-SPECIFIC-BINDING PROTEIN"/>
    <property type="match status" value="1"/>
</dbReference>
<feature type="compositionally biased region" description="Acidic residues" evidence="3">
    <location>
        <begin position="30"/>
        <end position="46"/>
    </location>
</feature>
<organism evidence="6 7">
    <name type="scientific">Pontimonas salivibrio</name>
    <dbReference type="NCBI Taxonomy" id="1159327"/>
    <lineage>
        <taxon>Bacteria</taxon>
        <taxon>Bacillati</taxon>
        <taxon>Actinomycetota</taxon>
        <taxon>Actinomycetes</taxon>
        <taxon>Micrococcales</taxon>
        <taxon>Microbacteriaceae</taxon>
        <taxon>Pontimonas</taxon>
    </lineage>
</organism>
<proteinExistence type="inferred from homology"/>
<evidence type="ECO:0000256" key="4">
    <source>
        <dbReference type="SAM" id="SignalP"/>
    </source>
</evidence>
<dbReference type="Gene3D" id="3.40.50.2300">
    <property type="match status" value="2"/>
</dbReference>
<evidence type="ECO:0000259" key="5">
    <source>
        <dbReference type="Pfam" id="PF13458"/>
    </source>
</evidence>
<dbReference type="RefSeq" id="WP_104912981.1">
    <property type="nucleotide sequence ID" value="NZ_CP026923.1"/>
</dbReference>
<evidence type="ECO:0000313" key="6">
    <source>
        <dbReference type="EMBL" id="AVG23352.1"/>
    </source>
</evidence>
<dbReference type="InterPro" id="IPR051010">
    <property type="entry name" value="BCAA_transport"/>
</dbReference>
<evidence type="ECO:0000256" key="1">
    <source>
        <dbReference type="ARBA" id="ARBA00010062"/>
    </source>
</evidence>
<dbReference type="PROSITE" id="PS51257">
    <property type="entry name" value="PROKAR_LIPOPROTEIN"/>
    <property type="match status" value="1"/>
</dbReference>
<keyword evidence="7" id="KW-1185">Reference proteome</keyword>
<protein>
    <submittedName>
        <fullName evidence="6">Branched-chain amino acid ABC transporter substrate-binding lipoprotein</fullName>
    </submittedName>
</protein>
<dbReference type="PANTHER" id="PTHR30483:SF6">
    <property type="entry name" value="PERIPLASMIC BINDING PROTEIN OF ABC TRANSPORTER FOR NATURAL AMINO ACIDS"/>
    <property type="match status" value="1"/>
</dbReference>